<dbReference type="PROSITE" id="PS51446">
    <property type="entry name" value="PACIFASTIN"/>
    <property type="match status" value="2"/>
</dbReference>
<feature type="domain" description="Kazal-like" evidence="3">
    <location>
        <begin position="369"/>
        <end position="430"/>
    </location>
</feature>
<dbReference type="Gene3D" id="3.30.60.30">
    <property type="match status" value="1"/>
</dbReference>
<evidence type="ECO:0000313" key="4">
    <source>
        <dbReference type="EMBL" id="CEL99269.1"/>
    </source>
</evidence>
<dbReference type="Pfam" id="PF07648">
    <property type="entry name" value="Kazal_2"/>
    <property type="match status" value="1"/>
</dbReference>
<dbReference type="AlphaFoldDB" id="A0A0G4EPB5"/>
<dbReference type="SUPFAM" id="SSF100895">
    <property type="entry name" value="Kazal-type serine protease inhibitors"/>
    <property type="match status" value="1"/>
</dbReference>
<evidence type="ECO:0000256" key="1">
    <source>
        <dbReference type="SAM" id="MobiDB-lite"/>
    </source>
</evidence>
<dbReference type="STRING" id="1169540.A0A0G4EPB5"/>
<dbReference type="GO" id="GO:0030414">
    <property type="term" value="F:peptidase inhibitor activity"/>
    <property type="evidence" value="ECO:0007669"/>
    <property type="project" value="InterPro"/>
</dbReference>
<reference evidence="4 5" key="1">
    <citation type="submission" date="2014-11" db="EMBL/GenBank/DDBJ databases">
        <authorList>
            <person name="Zhu J."/>
            <person name="Qi W."/>
            <person name="Song R."/>
        </authorList>
    </citation>
    <scope>NUCLEOTIDE SEQUENCE [LARGE SCALE GENOMIC DNA]</scope>
</reference>
<evidence type="ECO:0000313" key="5">
    <source>
        <dbReference type="Proteomes" id="UP000041254"/>
    </source>
</evidence>
<dbReference type="VEuPathDB" id="CryptoDB:Vbra_12552"/>
<protein>
    <recommendedName>
        <fullName evidence="6">Kazal-like domain-containing protein</fullName>
    </recommendedName>
</protein>
<evidence type="ECO:0008006" key="6">
    <source>
        <dbReference type="Google" id="ProtNLM"/>
    </source>
</evidence>
<evidence type="ECO:0000259" key="2">
    <source>
        <dbReference type="PROSITE" id="PS51446"/>
    </source>
</evidence>
<accession>A0A0G4EPB5</accession>
<dbReference type="Proteomes" id="UP000041254">
    <property type="component" value="Unassembled WGS sequence"/>
</dbReference>
<proteinExistence type="predicted"/>
<dbReference type="SMART" id="SM00280">
    <property type="entry name" value="KAZAL"/>
    <property type="match status" value="1"/>
</dbReference>
<dbReference type="InterPro" id="IPR008037">
    <property type="entry name" value="Pacifastin_dom"/>
</dbReference>
<dbReference type="PROSITE" id="PS51465">
    <property type="entry name" value="KAZAL_2"/>
    <property type="match status" value="1"/>
</dbReference>
<feature type="domain" description="Pacifastin" evidence="2">
    <location>
        <begin position="213"/>
        <end position="249"/>
    </location>
</feature>
<dbReference type="CDD" id="cd00104">
    <property type="entry name" value="KAZAL_FS"/>
    <property type="match status" value="1"/>
</dbReference>
<gene>
    <name evidence="4" type="ORF">Vbra_12552</name>
</gene>
<dbReference type="EMBL" id="CDMY01000276">
    <property type="protein sequence ID" value="CEL99269.1"/>
    <property type="molecule type" value="Genomic_DNA"/>
</dbReference>
<dbReference type="InParanoid" id="A0A0G4EPB5"/>
<feature type="compositionally biased region" description="Basic and acidic residues" evidence="1">
    <location>
        <begin position="168"/>
        <end position="192"/>
    </location>
</feature>
<dbReference type="OrthoDB" id="126772at2759"/>
<dbReference type="Pfam" id="PF05375">
    <property type="entry name" value="Pacifastin_I"/>
    <property type="match status" value="1"/>
</dbReference>
<evidence type="ECO:0000259" key="3">
    <source>
        <dbReference type="PROSITE" id="PS51465"/>
    </source>
</evidence>
<feature type="domain" description="Pacifastin" evidence="2">
    <location>
        <begin position="277"/>
        <end position="313"/>
    </location>
</feature>
<organism evidence="4 5">
    <name type="scientific">Vitrella brassicaformis (strain CCMP3155)</name>
    <dbReference type="NCBI Taxonomy" id="1169540"/>
    <lineage>
        <taxon>Eukaryota</taxon>
        <taxon>Sar</taxon>
        <taxon>Alveolata</taxon>
        <taxon>Colpodellida</taxon>
        <taxon>Vitrellaceae</taxon>
        <taxon>Vitrella</taxon>
    </lineage>
</organism>
<feature type="region of interest" description="Disordered" evidence="1">
    <location>
        <begin position="167"/>
        <end position="203"/>
    </location>
</feature>
<dbReference type="InterPro" id="IPR036058">
    <property type="entry name" value="Kazal_dom_sf"/>
</dbReference>
<sequence length="440" mass="47716">MNALVSPRVRLQSCTDTNWTCLSFLARLGICLFFFSTCSALTAEASSCVRVNALHLTHNGKPVQRCQDLQEALNVLNTTEDAAGALEDTQECSLAECISVDANTLSAVGAGVKKARSSDKERDDDVSFLAPLSRLIGFWSESLFNFNKEPPANDDRVTLCCRNATGAGHRDSNKTDTKRGGGKDDPPCKDDDLIGPDDGDALDEKPLNVTLQPPICPPGCLLWFDGCNSCTCDEDGSLEACTLRFCPPGTEKPPRCTVEEPDEKNLTTPEPDENLTTPFCPPGCLQFFDGCNYCHCDPDSDLAACTLRFCPPEILEPPECLEYVDDFDNTTARECPKGCVSMFDGCGECECTDDGLIDEDSCTKRMCDEPEDPECLVMQDDACATVCLAVWEPVCGSNNVTYSNQCFLKVAQCQYLDDDITLAAEGPCPGDELLPKAHGS</sequence>
<keyword evidence="5" id="KW-1185">Reference proteome</keyword>
<name>A0A0G4EPB5_VITBC</name>
<dbReference type="InterPro" id="IPR002350">
    <property type="entry name" value="Kazal_dom"/>
</dbReference>